<protein>
    <recommendedName>
        <fullName evidence="6">nicotinamidase</fullName>
        <ecNumber evidence="6">3.5.1.19</ecNumber>
    </recommendedName>
    <alternativeName>
        <fullName evidence="7">Nicotinamide deamidase</fullName>
    </alternativeName>
</protein>
<keyword evidence="2" id="KW-0662">Pyridine nucleotide biosynthesis</keyword>
<dbReference type="EMBL" id="JACJKX010000029">
    <property type="protein sequence ID" value="MBM6929423.1"/>
    <property type="molecule type" value="Genomic_DNA"/>
</dbReference>
<dbReference type="SUPFAM" id="SSF52499">
    <property type="entry name" value="Isochorismatase-like hydrolases"/>
    <property type="match status" value="1"/>
</dbReference>
<evidence type="ECO:0000256" key="3">
    <source>
        <dbReference type="ARBA" id="ARBA00022723"/>
    </source>
</evidence>
<evidence type="ECO:0000256" key="1">
    <source>
        <dbReference type="ARBA" id="ARBA00006336"/>
    </source>
</evidence>
<organism evidence="9 10">
    <name type="scientific">Parasutterella secunda</name>
    <dbReference type="NCBI Taxonomy" id="626947"/>
    <lineage>
        <taxon>Bacteria</taxon>
        <taxon>Pseudomonadati</taxon>
        <taxon>Pseudomonadota</taxon>
        <taxon>Betaproteobacteria</taxon>
        <taxon>Burkholderiales</taxon>
        <taxon>Sutterellaceae</taxon>
        <taxon>Parasutterella</taxon>
    </lineage>
</organism>
<dbReference type="InterPro" id="IPR000868">
    <property type="entry name" value="Isochorismatase-like_dom"/>
</dbReference>
<feature type="domain" description="Isochorismatase-like" evidence="8">
    <location>
        <begin position="7"/>
        <end position="204"/>
    </location>
</feature>
<comment type="pathway">
    <text evidence="5">Cofactor biosynthesis; nicotinate biosynthesis; nicotinate from nicotinamide: step 1/1.</text>
</comment>
<keyword evidence="3" id="KW-0479">Metal-binding</keyword>
<keyword evidence="4" id="KW-0378">Hydrolase</keyword>
<comment type="similarity">
    <text evidence="1">Belongs to the isochorismatase family.</text>
</comment>
<keyword evidence="10" id="KW-1185">Reference proteome</keyword>
<accession>A0ABS2GUD5</accession>
<gene>
    <name evidence="9" type="ORF">H5985_09135</name>
</gene>
<evidence type="ECO:0000256" key="5">
    <source>
        <dbReference type="ARBA" id="ARBA00037900"/>
    </source>
</evidence>
<dbReference type="PANTHER" id="PTHR11080:SF2">
    <property type="entry name" value="LD05707P"/>
    <property type="match status" value="1"/>
</dbReference>
<dbReference type="Proteomes" id="UP000777002">
    <property type="component" value="Unassembled WGS sequence"/>
</dbReference>
<reference evidence="9 10" key="1">
    <citation type="journal article" date="2021" name="Sci. Rep.">
        <title>The distribution of antibiotic resistance genes in chicken gut microbiota commensals.</title>
        <authorList>
            <person name="Juricova H."/>
            <person name="Matiasovicova J."/>
            <person name="Kubasova T."/>
            <person name="Cejkova D."/>
            <person name="Rychlik I."/>
        </authorList>
    </citation>
    <scope>NUCLEOTIDE SEQUENCE [LARGE SCALE GENOMIC DNA]</scope>
    <source>
        <strain evidence="9 10">An562</strain>
    </source>
</reference>
<comment type="caution">
    <text evidence="9">The sequence shown here is derived from an EMBL/GenBank/DDBJ whole genome shotgun (WGS) entry which is preliminary data.</text>
</comment>
<evidence type="ECO:0000259" key="8">
    <source>
        <dbReference type="Pfam" id="PF00857"/>
    </source>
</evidence>
<evidence type="ECO:0000256" key="4">
    <source>
        <dbReference type="ARBA" id="ARBA00022801"/>
    </source>
</evidence>
<proteinExistence type="inferred from homology"/>
<dbReference type="EC" id="3.5.1.19" evidence="6"/>
<dbReference type="Pfam" id="PF00857">
    <property type="entry name" value="Isochorismatase"/>
    <property type="match status" value="1"/>
</dbReference>
<sequence>MPIKIFTALLVQDVQNDFMSGGAAPVAGAEAVLEPISKMAATFDRVIATQEFRPENHVIFADSHEGKKAGDKIEVDGKEVELTPKFCVEGTTGADFAKGLRLPMSRVIAILKGNDPKLDSYSAFLEADRKTQTGLQSYCEDRFVNRIYLCGLSRDGSLIRTALDALHYEHQLYLVSDAIAGLNETDESGLSLLRAKGVKFVTSDEVIAREIR</sequence>
<evidence type="ECO:0000256" key="2">
    <source>
        <dbReference type="ARBA" id="ARBA00022642"/>
    </source>
</evidence>
<dbReference type="Gene3D" id="3.40.50.850">
    <property type="entry name" value="Isochorismatase-like"/>
    <property type="match status" value="1"/>
</dbReference>
<evidence type="ECO:0000256" key="6">
    <source>
        <dbReference type="ARBA" id="ARBA00039017"/>
    </source>
</evidence>
<dbReference type="InterPro" id="IPR052347">
    <property type="entry name" value="Isochorismatase_Nicotinamidase"/>
</dbReference>
<evidence type="ECO:0000313" key="10">
    <source>
        <dbReference type="Proteomes" id="UP000777002"/>
    </source>
</evidence>
<evidence type="ECO:0000256" key="7">
    <source>
        <dbReference type="ARBA" id="ARBA00043224"/>
    </source>
</evidence>
<dbReference type="InterPro" id="IPR036380">
    <property type="entry name" value="Isochorismatase-like_sf"/>
</dbReference>
<name>A0ABS2GUD5_9BURK</name>
<dbReference type="RefSeq" id="WP_205051004.1">
    <property type="nucleotide sequence ID" value="NZ_JACJKX010000029.1"/>
</dbReference>
<evidence type="ECO:0000313" key="9">
    <source>
        <dbReference type="EMBL" id="MBM6929423.1"/>
    </source>
</evidence>
<dbReference type="PANTHER" id="PTHR11080">
    <property type="entry name" value="PYRAZINAMIDASE/NICOTINAMIDASE"/>
    <property type="match status" value="1"/>
</dbReference>